<evidence type="ECO:0000256" key="1">
    <source>
        <dbReference type="SAM" id="MobiDB-lite"/>
    </source>
</evidence>
<evidence type="ECO:0000313" key="2">
    <source>
        <dbReference type="EMBL" id="SPD24072.1"/>
    </source>
</evidence>
<organism evidence="2">
    <name type="scientific">Fagus sylvatica</name>
    <name type="common">Beechnut</name>
    <dbReference type="NCBI Taxonomy" id="28930"/>
    <lineage>
        <taxon>Eukaryota</taxon>
        <taxon>Viridiplantae</taxon>
        <taxon>Streptophyta</taxon>
        <taxon>Embryophyta</taxon>
        <taxon>Tracheophyta</taxon>
        <taxon>Spermatophyta</taxon>
        <taxon>Magnoliopsida</taxon>
        <taxon>eudicotyledons</taxon>
        <taxon>Gunneridae</taxon>
        <taxon>Pentapetalae</taxon>
        <taxon>rosids</taxon>
        <taxon>fabids</taxon>
        <taxon>Fagales</taxon>
        <taxon>Fagaceae</taxon>
        <taxon>Fagus</taxon>
    </lineage>
</organism>
<reference evidence="2" key="1">
    <citation type="submission" date="2018-02" db="EMBL/GenBank/DDBJ databases">
        <authorList>
            <person name="Cohen D.B."/>
            <person name="Kent A.D."/>
        </authorList>
    </citation>
    <scope>NUCLEOTIDE SEQUENCE</scope>
</reference>
<accession>A0A2N9IGY6</accession>
<dbReference type="EMBL" id="OIVN01005798">
    <property type="protein sequence ID" value="SPD24072.1"/>
    <property type="molecule type" value="Genomic_DNA"/>
</dbReference>
<proteinExistence type="predicted"/>
<feature type="compositionally biased region" description="Basic and acidic residues" evidence="1">
    <location>
        <begin position="28"/>
        <end position="43"/>
    </location>
</feature>
<name>A0A2N9IGY6_FAGSY</name>
<gene>
    <name evidence="2" type="ORF">FSB_LOCUS51954</name>
</gene>
<dbReference type="AlphaFoldDB" id="A0A2N9IGY6"/>
<feature type="region of interest" description="Disordered" evidence="1">
    <location>
        <begin position="130"/>
        <end position="155"/>
    </location>
</feature>
<sequence>MRMAAISATPLARQTRNKQQNHKNGKNTTKDKREPEDNMKRVNTDQPTMAPTPSARQTRVKQRRIHERGRSLTRDKRCFDENMNKGGLFPKRVLKSAAQVCHTRWGKSVCGSHFVGKRAYTADPYFSPQKPSIAADQEGVHHQPSGEPNGLLSSTSANQICSNATKVQKAKLSCELTS</sequence>
<feature type="compositionally biased region" description="Basic and acidic residues" evidence="1">
    <location>
        <begin position="68"/>
        <end position="83"/>
    </location>
</feature>
<feature type="compositionally biased region" description="Basic residues" evidence="1">
    <location>
        <begin position="15"/>
        <end position="25"/>
    </location>
</feature>
<protein>
    <submittedName>
        <fullName evidence="2">Uncharacterized protein</fullName>
    </submittedName>
</protein>
<feature type="compositionally biased region" description="Basic residues" evidence="1">
    <location>
        <begin position="58"/>
        <end position="67"/>
    </location>
</feature>
<feature type="region of interest" description="Disordered" evidence="1">
    <location>
        <begin position="1"/>
        <end position="86"/>
    </location>
</feature>
<feature type="compositionally biased region" description="Polar residues" evidence="1">
    <location>
        <begin position="44"/>
        <end position="57"/>
    </location>
</feature>